<reference evidence="5" key="1">
    <citation type="journal article" date="2019" name="Int. J. Syst. Evol. Microbiol.">
        <title>The Global Catalogue of Microorganisms (GCM) 10K type strain sequencing project: providing services to taxonomists for standard genome sequencing and annotation.</title>
        <authorList>
            <consortium name="The Broad Institute Genomics Platform"/>
            <consortium name="The Broad Institute Genome Sequencing Center for Infectious Disease"/>
            <person name="Wu L."/>
            <person name="Ma J."/>
        </authorList>
    </citation>
    <scope>NUCLEOTIDE SEQUENCE [LARGE SCALE GENOMIC DNA]</scope>
    <source>
        <strain evidence="5">CCUG 60523</strain>
    </source>
</reference>
<name>A0ABV8AQ34_9BACT</name>
<evidence type="ECO:0000256" key="1">
    <source>
        <dbReference type="PROSITE-ProRule" id="PRU00169"/>
    </source>
</evidence>
<evidence type="ECO:0000313" key="5">
    <source>
        <dbReference type="Proteomes" id="UP001595805"/>
    </source>
</evidence>
<dbReference type="SUPFAM" id="SSF52172">
    <property type="entry name" value="CheY-like"/>
    <property type="match status" value="1"/>
</dbReference>
<keyword evidence="1" id="KW-0597">Phosphoprotein</keyword>
<accession>A0ABV8AQ34</accession>
<dbReference type="SMART" id="SM00850">
    <property type="entry name" value="LytTR"/>
    <property type="match status" value="1"/>
</dbReference>
<dbReference type="PROSITE" id="PS50930">
    <property type="entry name" value="HTH_LYTTR"/>
    <property type="match status" value="1"/>
</dbReference>
<keyword evidence="5" id="KW-1185">Reference proteome</keyword>
<dbReference type="Proteomes" id="UP001595805">
    <property type="component" value="Unassembled WGS sequence"/>
</dbReference>
<dbReference type="PANTHER" id="PTHR37299:SF1">
    <property type="entry name" value="STAGE 0 SPORULATION PROTEIN A HOMOLOG"/>
    <property type="match status" value="1"/>
</dbReference>
<dbReference type="Gene3D" id="3.40.50.2300">
    <property type="match status" value="1"/>
</dbReference>
<dbReference type="Pfam" id="PF00072">
    <property type="entry name" value="Response_reg"/>
    <property type="match status" value="1"/>
</dbReference>
<feature type="domain" description="Response regulatory" evidence="2">
    <location>
        <begin position="3"/>
        <end position="116"/>
    </location>
</feature>
<dbReference type="PROSITE" id="PS50110">
    <property type="entry name" value="RESPONSE_REGULATORY"/>
    <property type="match status" value="1"/>
</dbReference>
<dbReference type="SMART" id="SM00448">
    <property type="entry name" value="REC"/>
    <property type="match status" value="1"/>
</dbReference>
<dbReference type="PANTHER" id="PTHR37299">
    <property type="entry name" value="TRANSCRIPTIONAL REGULATOR-RELATED"/>
    <property type="match status" value="1"/>
</dbReference>
<dbReference type="InterPro" id="IPR007492">
    <property type="entry name" value="LytTR_DNA-bd_dom"/>
</dbReference>
<comment type="caution">
    <text evidence="4">The sequence shown here is derived from an EMBL/GenBank/DDBJ whole genome shotgun (WGS) entry which is preliminary data.</text>
</comment>
<evidence type="ECO:0000313" key="4">
    <source>
        <dbReference type="EMBL" id="MFC3879785.1"/>
    </source>
</evidence>
<proteinExistence type="predicted"/>
<evidence type="ECO:0000259" key="2">
    <source>
        <dbReference type="PROSITE" id="PS50110"/>
    </source>
</evidence>
<dbReference type="InterPro" id="IPR011006">
    <property type="entry name" value="CheY-like_superfamily"/>
</dbReference>
<dbReference type="InterPro" id="IPR001789">
    <property type="entry name" value="Sig_transdc_resp-reg_receiver"/>
</dbReference>
<feature type="domain" description="HTH LytTR-type" evidence="3">
    <location>
        <begin position="143"/>
        <end position="245"/>
    </location>
</feature>
<dbReference type="InterPro" id="IPR046947">
    <property type="entry name" value="LytR-like"/>
</dbReference>
<protein>
    <submittedName>
        <fullName evidence="4">LytR/AlgR family response regulator transcription factor</fullName>
    </submittedName>
</protein>
<evidence type="ECO:0000259" key="3">
    <source>
        <dbReference type="PROSITE" id="PS50930"/>
    </source>
</evidence>
<organism evidence="4 5">
    <name type="scientific">Algoriphagus namhaensis</name>
    <dbReference type="NCBI Taxonomy" id="915353"/>
    <lineage>
        <taxon>Bacteria</taxon>
        <taxon>Pseudomonadati</taxon>
        <taxon>Bacteroidota</taxon>
        <taxon>Cytophagia</taxon>
        <taxon>Cytophagales</taxon>
        <taxon>Cyclobacteriaceae</taxon>
        <taxon>Algoriphagus</taxon>
    </lineage>
</organism>
<dbReference type="Pfam" id="PF04397">
    <property type="entry name" value="LytTR"/>
    <property type="match status" value="1"/>
</dbReference>
<dbReference type="EMBL" id="JBHRZS010000006">
    <property type="protein sequence ID" value="MFC3879785.1"/>
    <property type="molecule type" value="Genomic_DNA"/>
</dbReference>
<feature type="modified residue" description="4-aspartylphosphate" evidence="1">
    <location>
        <position position="55"/>
    </location>
</feature>
<dbReference type="Gene3D" id="2.40.50.1020">
    <property type="entry name" value="LytTr DNA-binding domain"/>
    <property type="match status" value="1"/>
</dbReference>
<dbReference type="RefSeq" id="WP_377904535.1">
    <property type="nucleotide sequence ID" value="NZ_JBHRZS010000006.1"/>
</dbReference>
<sequence length="245" mass="28159">MIRVIIVDDETNAIKNLTWEIEKFCKDVKVLDSFTDPVEAVSAINYLKPDCVFLDVEMPGMDGFELLHQLHFRNFDLIITSAYDRYALKAFREHAVDYLLKPVDSDDLVQALDRIRSHKERHGLGTMIKDMMLDIKEKESKKIALSMAGKTCFIEKNDILYCKSDGNYSELFFSNHKKELFTIRLKELEEILGSGFFRVHNSYIVRLASIKEFVNQDGAHLTLSDGSTVPISRSKKSELLQILNS</sequence>
<gene>
    <name evidence="4" type="ORF">ACFOSV_06340</name>
</gene>